<dbReference type="GO" id="GO:0046872">
    <property type="term" value="F:metal ion binding"/>
    <property type="evidence" value="ECO:0007669"/>
    <property type="project" value="UniProtKB-UniRule"/>
</dbReference>
<evidence type="ECO:0000256" key="4">
    <source>
        <dbReference type="ARBA" id="ARBA00047317"/>
    </source>
</evidence>
<sequence>MASTSTRAGRGNMGEKIMHGFPSREEALADFFAAWEPPAEATELVSLDEAVGRVTARDLVSANTLPVVRASACDGIAVRSAAFADGRPDTSSWELGRDYVRADTGDDFPDAYDAVIMIEKAAIQPDGSVVLDDDVQVESGTNVRQAGDTIRAGAPLMKAGLPIRPTDLAALAMGGITLVPVRRKPRIAFIPTGSELVPAGIAPRRGQNVDTNSLMVKHMLIEYGAEPLIFPIVHDDEAALERAFAEALAVADAVVVNGGSAVGEEDFNVRMIEARGRVVHHYIAAVPGRPLMMAVADGKPVVDLPGPTMAAYYGTQWCLQAVVARFLDVPVRKIPTVQAQAAAAVSGPPQMANIARVNLVRDDNPANPSGYTAEFLNFKAGDLAACMASNAQRVSPLGEHGFEAGTLVDVELLRGEELID</sequence>
<dbReference type="InterPro" id="IPR038987">
    <property type="entry name" value="MoeA-like"/>
</dbReference>
<keyword evidence="5 8" id="KW-0808">Transferase</keyword>
<dbReference type="Gene3D" id="2.170.190.11">
    <property type="entry name" value="Molybdopterin biosynthesis moea protein, domain 3"/>
    <property type="match status" value="1"/>
</dbReference>
<dbReference type="GO" id="GO:0061599">
    <property type="term" value="F:molybdopterin molybdotransferase activity"/>
    <property type="evidence" value="ECO:0007669"/>
    <property type="project" value="UniProtKB-UniRule"/>
</dbReference>
<dbReference type="EMBL" id="WKZA01000009">
    <property type="protein sequence ID" value="MSA94150.1"/>
    <property type="molecule type" value="Genomic_DNA"/>
</dbReference>
<keyword evidence="5" id="KW-0501">Molybdenum cofactor biosynthesis</keyword>
<dbReference type="InterPro" id="IPR036135">
    <property type="entry name" value="MoeA_linker/N_sf"/>
</dbReference>
<dbReference type="GO" id="GO:0005829">
    <property type="term" value="C:cytosol"/>
    <property type="evidence" value="ECO:0007669"/>
    <property type="project" value="TreeGrafter"/>
</dbReference>
<keyword evidence="5" id="KW-0460">Magnesium</keyword>
<reference evidence="8" key="3">
    <citation type="journal article" date="2019" name="Microbiol. Resour. Announc.">
        <title>Draft Genome Sequences of Type Strains of Gordonibacter faecihominis, Paraeggerthella hongkongensis, Parvibacter caecicola,Slackia equolifaciens, Slackia faecicanis, and Slackia isoflavoniconvertens.</title>
        <authorList>
            <person name="Danylec N."/>
            <person name="Stoll D.A."/>
            <person name="Dotsch A."/>
            <person name="Huch M."/>
        </authorList>
    </citation>
    <scope>NUCLEOTIDE SEQUENCE</scope>
    <source>
        <strain evidence="8">DSM 27213</strain>
    </source>
</reference>
<dbReference type="Gene3D" id="3.90.105.10">
    <property type="entry name" value="Molybdopterin biosynthesis moea protein, domain 2"/>
    <property type="match status" value="1"/>
</dbReference>
<feature type="domain" description="MoaB/Mog" evidence="6">
    <location>
        <begin position="188"/>
        <end position="325"/>
    </location>
</feature>
<dbReference type="SMART" id="SM00852">
    <property type="entry name" value="MoCF_biosynth"/>
    <property type="match status" value="1"/>
</dbReference>
<keyword evidence="5" id="KW-0479">Metal-binding</keyword>
<dbReference type="PANTHER" id="PTHR10192:SF16">
    <property type="entry name" value="MOLYBDOPTERIN MOLYBDENUMTRANSFERASE"/>
    <property type="match status" value="1"/>
</dbReference>
<organism evidence="8 9">
    <name type="scientific">Gordonibacter urolithinfaciens</name>
    <dbReference type="NCBI Taxonomy" id="1335613"/>
    <lineage>
        <taxon>Bacteria</taxon>
        <taxon>Bacillati</taxon>
        <taxon>Actinomycetota</taxon>
        <taxon>Coriobacteriia</taxon>
        <taxon>Eggerthellales</taxon>
        <taxon>Eggerthellaceae</taxon>
        <taxon>Gordonibacter</taxon>
    </lineage>
</organism>
<evidence type="ECO:0000256" key="5">
    <source>
        <dbReference type="RuleBase" id="RU365090"/>
    </source>
</evidence>
<dbReference type="SUPFAM" id="SSF53218">
    <property type="entry name" value="Molybdenum cofactor biosynthesis proteins"/>
    <property type="match status" value="1"/>
</dbReference>
<accession>A0A423UNZ1</accession>
<comment type="cofactor">
    <cofactor evidence="5">
        <name>Mg(2+)</name>
        <dbReference type="ChEBI" id="CHEBI:18420"/>
    </cofactor>
</comment>
<reference evidence="9" key="1">
    <citation type="submission" date="2018-05" db="EMBL/GenBank/DDBJ databases">
        <title>Genome Sequencing of selected type strains of the family Eggerthellaceae.</title>
        <authorList>
            <person name="Danylec N."/>
            <person name="Stoll D.A."/>
            <person name="Doetsch A."/>
            <person name="Huch M."/>
        </authorList>
    </citation>
    <scope>NUCLEOTIDE SEQUENCE [LARGE SCALE GENOMIC DNA]</scope>
    <source>
        <strain evidence="9">DSM 27213</strain>
    </source>
</reference>
<dbReference type="SUPFAM" id="SSF63882">
    <property type="entry name" value="MoeA N-terminal region -like"/>
    <property type="match status" value="1"/>
</dbReference>
<comment type="pathway">
    <text evidence="5">Cofactor biosynthesis; molybdopterin biosynthesis.</text>
</comment>
<dbReference type="Proteomes" id="UP000462865">
    <property type="component" value="Unassembled WGS sequence"/>
</dbReference>
<dbReference type="Pfam" id="PF00994">
    <property type="entry name" value="MoCF_biosynth"/>
    <property type="match status" value="1"/>
</dbReference>
<dbReference type="CDD" id="cd00887">
    <property type="entry name" value="MoeA"/>
    <property type="match status" value="1"/>
</dbReference>
<reference evidence="8" key="2">
    <citation type="journal article" date="2019" name="Int. J. Syst. Evol. Microbiol.">
        <title>Gordonibacter faecihominis is a later heterotypic synonym of Gordonibacter urolithinfaciens.</title>
        <authorList>
            <person name="Danylec N."/>
            <person name="Stoll D.A."/>
            <person name="Huch M."/>
        </authorList>
    </citation>
    <scope>NUCLEOTIDE SEQUENCE</scope>
    <source>
        <strain evidence="8">DSM 27213</strain>
    </source>
</reference>
<evidence type="ECO:0000313" key="7">
    <source>
        <dbReference type="EMBL" id="MSA94150.1"/>
    </source>
</evidence>
<comment type="caution">
    <text evidence="8">The sequence shown here is derived from an EMBL/GenBank/DDBJ whole genome shotgun (WGS) entry which is preliminary data.</text>
</comment>
<reference evidence="7 10" key="4">
    <citation type="journal article" date="2019" name="Nat. Med.">
        <title>A library of human gut bacterial isolates paired with longitudinal multiomics data enables mechanistic microbiome research.</title>
        <authorList>
            <person name="Poyet M."/>
            <person name="Groussin M."/>
            <person name="Gibbons S.M."/>
            <person name="Avila-Pacheco J."/>
            <person name="Jiang X."/>
            <person name="Kearney S.M."/>
            <person name="Perrotta A.R."/>
            <person name="Berdy B."/>
            <person name="Zhao S."/>
            <person name="Lieberman T.D."/>
            <person name="Swanson P.K."/>
            <person name="Smith M."/>
            <person name="Roesemann S."/>
            <person name="Alexander J.E."/>
            <person name="Rich S.A."/>
            <person name="Livny J."/>
            <person name="Vlamakis H."/>
            <person name="Clish C."/>
            <person name="Bullock K."/>
            <person name="Deik A."/>
            <person name="Scott J."/>
            <person name="Pierce K.A."/>
            <person name="Xavier R.J."/>
            <person name="Alm E.J."/>
        </authorList>
    </citation>
    <scope>NUCLEOTIDE SEQUENCE [LARGE SCALE GENOMIC DNA]</scope>
    <source>
        <strain evidence="7 10">BIOML-A1</strain>
    </source>
</reference>
<dbReference type="Pfam" id="PF03453">
    <property type="entry name" value="MoeA_N"/>
    <property type="match status" value="1"/>
</dbReference>
<evidence type="ECO:0000259" key="6">
    <source>
        <dbReference type="SMART" id="SM00852"/>
    </source>
</evidence>
<dbReference type="UniPathway" id="UPA00344"/>
<evidence type="ECO:0000313" key="10">
    <source>
        <dbReference type="Proteomes" id="UP000462865"/>
    </source>
</evidence>
<dbReference type="InterPro" id="IPR001453">
    <property type="entry name" value="MoaB/Mog_dom"/>
</dbReference>
<dbReference type="Gene3D" id="2.40.340.10">
    <property type="entry name" value="MoeA, C-terminal, domain IV"/>
    <property type="match status" value="1"/>
</dbReference>
<evidence type="ECO:0000313" key="8">
    <source>
        <dbReference type="EMBL" id="ROT92139.1"/>
    </source>
</evidence>
<dbReference type="PANTHER" id="PTHR10192">
    <property type="entry name" value="MOLYBDOPTERIN BIOSYNTHESIS PROTEIN"/>
    <property type="match status" value="1"/>
</dbReference>
<dbReference type="EMBL" id="QIBW01000001">
    <property type="protein sequence ID" value="ROT92139.1"/>
    <property type="molecule type" value="Genomic_DNA"/>
</dbReference>
<gene>
    <name evidence="8" type="ORF">DMP12_01230</name>
    <name evidence="7" type="ORF">GKG38_03560</name>
</gene>
<evidence type="ECO:0000256" key="1">
    <source>
        <dbReference type="ARBA" id="ARBA00002901"/>
    </source>
</evidence>
<dbReference type="AlphaFoldDB" id="A0A423UNZ1"/>
<dbReference type="InterPro" id="IPR036425">
    <property type="entry name" value="MoaB/Mog-like_dom_sf"/>
</dbReference>
<protein>
    <recommendedName>
        <fullName evidence="5">Molybdopterin molybdenumtransferase</fullName>
        <ecNumber evidence="5">2.10.1.1</ecNumber>
    </recommendedName>
</protein>
<proteinExistence type="inferred from homology"/>
<name>A0A423UNZ1_9ACTN</name>
<dbReference type="InterPro" id="IPR005110">
    <property type="entry name" value="MoeA_linker/N"/>
</dbReference>
<dbReference type="EC" id="2.10.1.1" evidence="5"/>
<evidence type="ECO:0000256" key="3">
    <source>
        <dbReference type="ARBA" id="ARBA00022505"/>
    </source>
</evidence>
<dbReference type="InterPro" id="IPR036688">
    <property type="entry name" value="MoeA_C_domain_IV_sf"/>
</dbReference>
<keyword evidence="3 5" id="KW-0500">Molybdenum</keyword>
<dbReference type="Gene3D" id="3.40.980.10">
    <property type="entry name" value="MoaB/Mog-like domain"/>
    <property type="match status" value="1"/>
</dbReference>
<dbReference type="SUPFAM" id="SSF63867">
    <property type="entry name" value="MoeA C-terminal domain-like"/>
    <property type="match status" value="1"/>
</dbReference>
<comment type="function">
    <text evidence="1 5">Catalyzes the insertion of molybdate into adenylated molybdopterin with the concomitant release of AMP.</text>
</comment>
<evidence type="ECO:0000256" key="2">
    <source>
        <dbReference type="ARBA" id="ARBA00010763"/>
    </source>
</evidence>
<evidence type="ECO:0000313" key="9">
    <source>
        <dbReference type="Proteomes" id="UP000285258"/>
    </source>
</evidence>
<dbReference type="GO" id="GO:0006777">
    <property type="term" value="P:Mo-molybdopterin cofactor biosynthetic process"/>
    <property type="evidence" value="ECO:0007669"/>
    <property type="project" value="UniProtKB-UniRule"/>
</dbReference>
<dbReference type="Proteomes" id="UP000285258">
    <property type="component" value="Unassembled WGS sequence"/>
</dbReference>
<comment type="similarity">
    <text evidence="2 5">Belongs to the MoeA family.</text>
</comment>
<comment type="catalytic activity">
    <reaction evidence="4">
        <text>adenylyl-molybdopterin + molybdate = Mo-molybdopterin + AMP + H(+)</text>
        <dbReference type="Rhea" id="RHEA:35047"/>
        <dbReference type="ChEBI" id="CHEBI:15378"/>
        <dbReference type="ChEBI" id="CHEBI:36264"/>
        <dbReference type="ChEBI" id="CHEBI:62727"/>
        <dbReference type="ChEBI" id="CHEBI:71302"/>
        <dbReference type="ChEBI" id="CHEBI:456215"/>
        <dbReference type="EC" id="2.10.1.1"/>
    </reaction>
</comment>